<name>A0A284S3F6_ARMOS</name>
<evidence type="ECO:0000256" key="1">
    <source>
        <dbReference type="SAM" id="MobiDB-lite"/>
    </source>
</evidence>
<reference evidence="3" key="1">
    <citation type="journal article" date="2017" name="Nat. Ecol. Evol.">
        <title>Genome expansion and lineage-specific genetic innovations in the forest pathogenic fungi Armillaria.</title>
        <authorList>
            <person name="Sipos G."/>
            <person name="Prasanna A.N."/>
            <person name="Walter M.C."/>
            <person name="O'Connor E."/>
            <person name="Balint B."/>
            <person name="Krizsan K."/>
            <person name="Kiss B."/>
            <person name="Hess J."/>
            <person name="Varga T."/>
            <person name="Slot J."/>
            <person name="Riley R."/>
            <person name="Boka B."/>
            <person name="Rigling D."/>
            <person name="Barry K."/>
            <person name="Lee J."/>
            <person name="Mihaltcheva S."/>
            <person name="LaButti K."/>
            <person name="Lipzen A."/>
            <person name="Waldron R."/>
            <person name="Moloney N.M."/>
            <person name="Sperisen C."/>
            <person name="Kredics L."/>
            <person name="Vagvoelgyi C."/>
            <person name="Patrignani A."/>
            <person name="Fitzpatrick D."/>
            <person name="Nagy I."/>
            <person name="Doyle S."/>
            <person name="Anderson J.B."/>
            <person name="Grigoriev I.V."/>
            <person name="Gueldener U."/>
            <person name="Muensterkoetter M."/>
            <person name="Nagy L.G."/>
        </authorList>
    </citation>
    <scope>NUCLEOTIDE SEQUENCE [LARGE SCALE GENOMIC DNA]</scope>
    <source>
        <strain evidence="3">C18/9</strain>
    </source>
</reference>
<feature type="region of interest" description="Disordered" evidence="1">
    <location>
        <begin position="127"/>
        <end position="159"/>
    </location>
</feature>
<keyword evidence="3" id="KW-1185">Reference proteome</keyword>
<evidence type="ECO:0000313" key="2">
    <source>
        <dbReference type="EMBL" id="SJL15519.1"/>
    </source>
</evidence>
<dbReference type="EMBL" id="FUEG01000029">
    <property type="protein sequence ID" value="SJL15519.1"/>
    <property type="molecule type" value="Genomic_DNA"/>
</dbReference>
<dbReference type="Proteomes" id="UP000219338">
    <property type="component" value="Unassembled WGS sequence"/>
</dbReference>
<dbReference type="AlphaFoldDB" id="A0A284S3F6"/>
<feature type="compositionally biased region" description="Low complexity" evidence="1">
    <location>
        <begin position="141"/>
        <end position="153"/>
    </location>
</feature>
<proteinExistence type="predicted"/>
<protein>
    <submittedName>
        <fullName evidence="2">Uncharacterized protein</fullName>
    </submittedName>
</protein>
<sequence length="159" mass="17301">MTALRLRLRGSDNQSSSEPCSFVLHLRPQPSLYLEFSLPNIAICSNPPRSSVNSGSISAIDASGGGLRITMVREILSKRCGVGCDFTGTVNAFRQVILKRQETTIPILTTQSFFPVEIISHNRPPRVAPASLLHGERDRTSTSTTSGSFTRQSKVAGKR</sequence>
<accession>A0A284S3F6</accession>
<organism evidence="2 3">
    <name type="scientific">Armillaria ostoyae</name>
    <name type="common">Armillaria root rot fungus</name>
    <dbReference type="NCBI Taxonomy" id="47428"/>
    <lineage>
        <taxon>Eukaryota</taxon>
        <taxon>Fungi</taxon>
        <taxon>Dikarya</taxon>
        <taxon>Basidiomycota</taxon>
        <taxon>Agaricomycotina</taxon>
        <taxon>Agaricomycetes</taxon>
        <taxon>Agaricomycetidae</taxon>
        <taxon>Agaricales</taxon>
        <taxon>Marasmiineae</taxon>
        <taxon>Physalacriaceae</taxon>
        <taxon>Armillaria</taxon>
    </lineage>
</organism>
<evidence type="ECO:0000313" key="3">
    <source>
        <dbReference type="Proteomes" id="UP000219338"/>
    </source>
</evidence>
<gene>
    <name evidence="2" type="ORF">ARMOST_19019</name>
</gene>